<dbReference type="GO" id="GO:0000329">
    <property type="term" value="C:fungal-type vacuole membrane"/>
    <property type="evidence" value="ECO:0007669"/>
    <property type="project" value="TreeGrafter"/>
</dbReference>
<keyword evidence="1" id="KW-0813">Transport</keyword>
<dbReference type="PANTHER" id="PTHR31806:SF8">
    <property type="entry name" value="TRANSPORTER, PUTATIVE (AFU_ORTHOLOGUE AFUA_2G03000)-RELATED"/>
    <property type="match status" value="1"/>
</dbReference>
<evidence type="ECO:0000256" key="2">
    <source>
        <dbReference type="SAM" id="Phobius"/>
    </source>
</evidence>
<reference evidence="3 4" key="2">
    <citation type="journal article" date="2021" name="Curr. Genet.">
        <title>Genetic response to nitrogen starvation in the aggressive Eucalyptus foliar pathogen Teratosphaeria destructans.</title>
        <authorList>
            <person name="Havenga M."/>
            <person name="Wingfield B.D."/>
            <person name="Wingfield M.J."/>
            <person name="Dreyer L.L."/>
            <person name="Roets F."/>
            <person name="Aylward J."/>
        </authorList>
    </citation>
    <scope>NUCLEOTIDE SEQUENCE [LARGE SCALE GENOMIC DNA]</scope>
    <source>
        <strain evidence="3">CMW44962</strain>
    </source>
</reference>
<evidence type="ECO:0000313" key="4">
    <source>
        <dbReference type="Proteomes" id="UP001138500"/>
    </source>
</evidence>
<dbReference type="InterPro" id="IPR026030">
    <property type="entry name" value="Pur-cyt_permease_Fcy2/21/22"/>
</dbReference>
<comment type="caution">
    <text evidence="3">The sequence shown here is derived from an EMBL/GenBank/DDBJ whole genome shotgun (WGS) entry which is preliminary data.</text>
</comment>
<dbReference type="PANTHER" id="PTHR31806">
    <property type="entry name" value="PURINE-CYTOSINE PERMEASE FCY2-RELATED"/>
    <property type="match status" value="1"/>
</dbReference>
<keyword evidence="2" id="KW-0472">Membrane</keyword>
<keyword evidence="4" id="KW-1185">Reference proteome</keyword>
<keyword evidence="2" id="KW-1133">Transmembrane helix</keyword>
<dbReference type="EMBL" id="RIBY02000002">
    <property type="protein sequence ID" value="KAH9845688.1"/>
    <property type="molecule type" value="Genomic_DNA"/>
</dbReference>
<proteinExistence type="predicted"/>
<organism evidence="3 4">
    <name type="scientific">Teratosphaeria destructans</name>
    <dbReference type="NCBI Taxonomy" id="418781"/>
    <lineage>
        <taxon>Eukaryota</taxon>
        <taxon>Fungi</taxon>
        <taxon>Dikarya</taxon>
        <taxon>Ascomycota</taxon>
        <taxon>Pezizomycotina</taxon>
        <taxon>Dothideomycetes</taxon>
        <taxon>Dothideomycetidae</taxon>
        <taxon>Mycosphaerellales</taxon>
        <taxon>Teratosphaeriaceae</taxon>
        <taxon>Teratosphaeria</taxon>
    </lineage>
</organism>
<accession>A0A9W7W737</accession>
<dbReference type="GO" id="GO:0022857">
    <property type="term" value="F:transmembrane transporter activity"/>
    <property type="evidence" value="ECO:0007669"/>
    <property type="project" value="InterPro"/>
</dbReference>
<evidence type="ECO:0000313" key="3">
    <source>
        <dbReference type="EMBL" id="KAH9845688.1"/>
    </source>
</evidence>
<dbReference type="AlphaFoldDB" id="A0A9W7W737"/>
<reference evidence="3 4" key="1">
    <citation type="journal article" date="2018" name="IMA Fungus">
        <title>IMA Genome-F 10: Nine draft genome sequences of Claviceps purpurea s.lat., including C. arundinis, C. humidiphila, and C. cf. spartinae, pseudomolecules for the pitch canker pathogen Fusarium circinatum, draft genome of Davidsoniella eucalypti, Grosmannia galeiformis, Quambalaria eucalypti, and Teratosphaeria destructans.</title>
        <authorList>
            <person name="Wingfield B.D."/>
            <person name="Liu M."/>
            <person name="Nguyen H.D."/>
            <person name="Lane F.A."/>
            <person name="Morgan S.W."/>
            <person name="De Vos L."/>
            <person name="Wilken P.M."/>
            <person name="Duong T.A."/>
            <person name="Aylward J."/>
            <person name="Coetzee M.P."/>
            <person name="Dadej K."/>
            <person name="De Beer Z.W."/>
            <person name="Findlay W."/>
            <person name="Havenga M."/>
            <person name="Kolarik M."/>
            <person name="Menzies J.G."/>
            <person name="Naidoo K."/>
            <person name="Pochopski O."/>
            <person name="Shoukouhi P."/>
            <person name="Santana Q.C."/>
            <person name="Seifert K.A."/>
            <person name="Soal N."/>
            <person name="Steenkamp E.T."/>
            <person name="Tatham C.T."/>
            <person name="van der Nest M.A."/>
            <person name="Wingfield M.J."/>
        </authorList>
    </citation>
    <scope>NUCLEOTIDE SEQUENCE [LARGE SCALE GENOMIC DNA]</scope>
    <source>
        <strain evidence="3">CMW44962</strain>
    </source>
</reference>
<sequence>MSANDDGLSTGWKGHVKTLERTLTKFNLEARGIQRVMPEDRHDLRRLGFLQIFLIWISINFAANNLTLGML</sequence>
<dbReference type="Proteomes" id="UP001138500">
    <property type="component" value="Unassembled WGS sequence"/>
</dbReference>
<feature type="transmembrane region" description="Helical" evidence="2">
    <location>
        <begin position="44"/>
        <end position="63"/>
    </location>
</feature>
<dbReference type="OrthoDB" id="5428495at2759"/>
<gene>
    <name evidence="3" type="ORF">Tdes44962_MAKER01119</name>
</gene>
<protein>
    <submittedName>
        <fullName evidence="3">Alpha-actinin-like protein 1</fullName>
    </submittedName>
</protein>
<keyword evidence="2" id="KW-0812">Transmembrane</keyword>
<dbReference type="GO" id="GO:0005886">
    <property type="term" value="C:plasma membrane"/>
    <property type="evidence" value="ECO:0007669"/>
    <property type="project" value="TreeGrafter"/>
</dbReference>
<name>A0A9W7W737_9PEZI</name>
<evidence type="ECO:0000256" key="1">
    <source>
        <dbReference type="ARBA" id="ARBA00022448"/>
    </source>
</evidence>